<feature type="active site" description="Proton donor/acceptor" evidence="3">
    <location>
        <position position="237"/>
    </location>
</feature>
<feature type="domain" description="Xylose isomerase-like TIM barrel" evidence="4">
    <location>
        <begin position="25"/>
        <end position="243"/>
    </location>
</feature>
<dbReference type="InterPro" id="IPR013022">
    <property type="entry name" value="Xyl_isomerase-like_TIM-brl"/>
</dbReference>
<evidence type="ECO:0000256" key="3">
    <source>
        <dbReference type="PIRSR" id="PIRSR006241-50"/>
    </source>
</evidence>
<dbReference type="Pfam" id="PF01261">
    <property type="entry name" value="AP_endonuc_2"/>
    <property type="match status" value="1"/>
</dbReference>
<dbReference type="GO" id="GO:0008903">
    <property type="term" value="F:hydroxypyruvate isomerase activity"/>
    <property type="evidence" value="ECO:0007669"/>
    <property type="project" value="UniProtKB-EC"/>
</dbReference>
<evidence type="ECO:0000313" key="5">
    <source>
        <dbReference type="EMBL" id="MBB3221984.1"/>
    </source>
</evidence>
<organism evidence="5 6">
    <name type="scientific">Pseudoduganella umbonata</name>
    <dbReference type="NCBI Taxonomy" id="864828"/>
    <lineage>
        <taxon>Bacteria</taxon>
        <taxon>Pseudomonadati</taxon>
        <taxon>Pseudomonadota</taxon>
        <taxon>Betaproteobacteria</taxon>
        <taxon>Burkholderiales</taxon>
        <taxon>Oxalobacteraceae</taxon>
        <taxon>Telluria group</taxon>
        <taxon>Pseudoduganella</taxon>
    </lineage>
</organism>
<sequence length="259" mass="27293">MTMQLAACIEWMFADAGADLASRIRAAGAAGVTSVEFHLWRDKPLDAIEAALREGGVRLRSFCVDPRRSLADPADHDAVLAAVADAIPVARRFDGAAMIVASGFTRPGVPEQEQFDAVVAVLKRAAALAEESGTMLWLEPVYMIVGGQRMFVDTIGRGLDIVAAVDSPALRLLADAYHSAQTGEAFGPAIRGRIALVGHVQVADTEGRHEPGTGKIDWGQLMSALRDEGYGGEIGLEYFPTLPDAASLAAARKALGLAG</sequence>
<name>A0A7W5EAZ4_9BURK</name>
<evidence type="ECO:0000256" key="1">
    <source>
        <dbReference type="ARBA" id="ARBA00023235"/>
    </source>
</evidence>
<evidence type="ECO:0000313" key="6">
    <source>
        <dbReference type="Proteomes" id="UP000584325"/>
    </source>
</evidence>
<evidence type="ECO:0000259" key="4">
    <source>
        <dbReference type="Pfam" id="PF01261"/>
    </source>
</evidence>
<reference evidence="5 6" key="1">
    <citation type="submission" date="2020-08" db="EMBL/GenBank/DDBJ databases">
        <title>Genomic Encyclopedia of Type Strains, Phase III (KMG-III): the genomes of soil and plant-associated and newly described type strains.</title>
        <authorList>
            <person name="Whitman W."/>
        </authorList>
    </citation>
    <scope>NUCLEOTIDE SEQUENCE [LARGE SCALE GENOMIC DNA]</scope>
    <source>
        <strain evidence="5 6">CECT 7753</strain>
    </source>
</reference>
<dbReference type="Gene3D" id="3.20.20.150">
    <property type="entry name" value="Divalent-metal-dependent TIM barrel enzymes"/>
    <property type="match status" value="1"/>
</dbReference>
<dbReference type="AlphaFoldDB" id="A0A7W5EAZ4"/>
<accession>A0A7W5EAZ4</accession>
<comment type="caution">
    <text evidence="5">The sequence shown here is derived from an EMBL/GenBank/DDBJ whole genome shotgun (WGS) entry which is preliminary data.</text>
</comment>
<dbReference type="PIRSF" id="PIRSF006241">
    <property type="entry name" value="HyI"/>
    <property type="match status" value="1"/>
</dbReference>
<dbReference type="EC" id="5.3.1.22" evidence="5"/>
<dbReference type="InterPro" id="IPR026040">
    <property type="entry name" value="HyI-like"/>
</dbReference>
<protein>
    <submittedName>
        <fullName evidence="5">Hydroxypyruvate isomerase</fullName>
        <ecNumber evidence="5">5.3.1.22</ecNumber>
    </submittedName>
</protein>
<feature type="active site" description="Proton donor/acceptor" evidence="3">
    <location>
        <position position="139"/>
    </location>
</feature>
<comment type="similarity">
    <text evidence="2">Belongs to the hyi family.</text>
</comment>
<dbReference type="Proteomes" id="UP000584325">
    <property type="component" value="Unassembled WGS sequence"/>
</dbReference>
<gene>
    <name evidence="5" type="ORF">FHS02_002794</name>
</gene>
<dbReference type="EMBL" id="JACHXS010000004">
    <property type="protein sequence ID" value="MBB3221984.1"/>
    <property type="molecule type" value="Genomic_DNA"/>
</dbReference>
<dbReference type="PANTHER" id="PTHR43489">
    <property type="entry name" value="ISOMERASE"/>
    <property type="match status" value="1"/>
</dbReference>
<dbReference type="SUPFAM" id="SSF51658">
    <property type="entry name" value="Xylose isomerase-like"/>
    <property type="match status" value="1"/>
</dbReference>
<dbReference type="InterPro" id="IPR036237">
    <property type="entry name" value="Xyl_isomerase-like_sf"/>
</dbReference>
<dbReference type="InterPro" id="IPR050417">
    <property type="entry name" value="Sugar_Epim/Isomerase"/>
</dbReference>
<dbReference type="RefSeq" id="WP_217496871.1">
    <property type="nucleotide sequence ID" value="NZ_CP040017.1"/>
</dbReference>
<keyword evidence="1 2" id="KW-0413">Isomerase</keyword>
<keyword evidence="5" id="KW-0670">Pyruvate</keyword>
<evidence type="ECO:0000256" key="2">
    <source>
        <dbReference type="PIRNR" id="PIRNR006241"/>
    </source>
</evidence>
<proteinExistence type="inferred from homology"/>